<dbReference type="Proteomes" id="UP000215914">
    <property type="component" value="Chromosome 16"/>
</dbReference>
<feature type="domain" description="KIB1-4 beta-propeller" evidence="1">
    <location>
        <begin position="83"/>
        <end position="368"/>
    </location>
</feature>
<dbReference type="PANTHER" id="PTHR44259">
    <property type="entry name" value="OS07G0183000 PROTEIN-RELATED"/>
    <property type="match status" value="1"/>
</dbReference>
<dbReference type="EMBL" id="CM007905">
    <property type="protein sequence ID" value="OTF92944.1"/>
    <property type="molecule type" value="Genomic_DNA"/>
</dbReference>
<dbReference type="PANTHER" id="PTHR44259:SF114">
    <property type="entry name" value="OS06G0707300 PROTEIN"/>
    <property type="match status" value="1"/>
</dbReference>
<keyword evidence="4" id="KW-1185">Reference proteome</keyword>
<dbReference type="OMA" id="FRESYLV"/>
<dbReference type="STRING" id="4232.A0A251S2W4"/>
<organism evidence="3 4">
    <name type="scientific">Helianthus annuus</name>
    <name type="common">Common sunflower</name>
    <dbReference type="NCBI Taxonomy" id="4232"/>
    <lineage>
        <taxon>Eukaryota</taxon>
        <taxon>Viridiplantae</taxon>
        <taxon>Streptophyta</taxon>
        <taxon>Embryophyta</taxon>
        <taxon>Tracheophyta</taxon>
        <taxon>Spermatophyta</taxon>
        <taxon>Magnoliopsida</taxon>
        <taxon>eudicotyledons</taxon>
        <taxon>Gunneridae</taxon>
        <taxon>Pentapetalae</taxon>
        <taxon>asterids</taxon>
        <taxon>campanulids</taxon>
        <taxon>Asterales</taxon>
        <taxon>Asteraceae</taxon>
        <taxon>Asteroideae</taxon>
        <taxon>Heliantheae alliance</taxon>
        <taxon>Heliantheae</taxon>
        <taxon>Helianthus</taxon>
    </lineage>
</organism>
<evidence type="ECO:0000313" key="4">
    <source>
        <dbReference type="Proteomes" id="UP000215914"/>
    </source>
</evidence>
<protein>
    <recommendedName>
        <fullName evidence="1">KIB1-4 beta-propeller domain-containing protein</fullName>
    </recommendedName>
</protein>
<dbReference type="InParanoid" id="A0A251S2W4"/>
<reference evidence="2 4" key="1">
    <citation type="journal article" date="2017" name="Nature">
        <title>The sunflower genome provides insights into oil metabolism, flowering and Asterid evolution.</title>
        <authorList>
            <person name="Badouin H."/>
            <person name="Gouzy J."/>
            <person name="Grassa C.J."/>
            <person name="Murat F."/>
            <person name="Staton S.E."/>
            <person name="Cottret L."/>
            <person name="Lelandais-Briere C."/>
            <person name="Owens G.L."/>
            <person name="Carrere S."/>
            <person name="Mayjonade B."/>
            <person name="Legrand L."/>
            <person name="Gill N."/>
            <person name="Kane N.C."/>
            <person name="Bowers J.E."/>
            <person name="Hubner S."/>
            <person name="Bellec A."/>
            <person name="Berard A."/>
            <person name="Berges H."/>
            <person name="Blanchet N."/>
            <person name="Boniface M.C."/>
            <person name="Brunel D."/>
            <person name="Catrice O."/>
            <person name="Chaidir N."/>
            <person name="Claudel C."/>
            <person name="Donnadieu C."/>
            <person name="Faraut T."/>
            <person name="Fievet G."/>
            <person name="Helmstetter N."/>
            <person name="King M."/>
            <person name="Knapp S.J."/>
            <person name="Lai Z."/>
            <person name="Le Paslier M.C."/>
            <person name="Lippi Y."/>
            <person name="Lorenzon L."/>
            <person name="Mandel J.R."/>
            <person name="Marage G."/>
            <person name="Marchand G."/>
            <person name="Marquand E."/>
            <person name="Bret-Mestries E."/>
            <person name="Morien E."/>
            <person name="Nambeesan S."/>
            <person name="Nguyen T."/>
            <person name="Pegot-Espagnet P."/>
            <person name="Pouilly N."/>
            <person name="Raftis F."/>
            <person name="Sallet E."/>
            <person name="Schiex T."/>
            <person name="Thomas J."/>
            <person name="Vandecasteele C."/>
            <person name="Vares D."/>
            <person name="Vear F."/>
            <person name="Vautrin S."/>
            <person name="Crespi M."/>
            <person name="Mangin B."/>
            <person name="Burke J.M."/>
            <person name="Salse J."/>
            <person name="Munos S."/>
            <person name="Vincourt P."/>
            <person name="Rieseberg L.H."/>
            <person name="Langlade N.B."/>
        </authorList>
    </citation>
    <scope>NUCLEOTIDE SEQUENCE [LARGE SCALE GENOMIC DNA]</scope>
    <source>
        <strain evidence="4">cv. SF193</strain>
        <tissue evidence="2">Leaves</tissue>
    </source>
</reference>
<reference evidence="3" key="2">
    <citation type="submission" date="2017-02" db="EMBL/GenBank/DDBJ databases">
        <title>Sunflower complete genome.</title>
        <authorList>
            <person name="Langlade N."/>
            <person name="Munos S."/>
        </authorList>
    </citation>
    <scope>NUCLEOTIDE SEQUENCE [LARGE SCALE GENOMIC DNA]</scope>
    <source>
        <tissue evidence="3">Leaves</tissue>
    </source>
</reference>
<evidence type="ECO:0000313" key="3">
    <source>
        <dbReference type="EMBL" id="OTF92944.1"/>
    </source>
</evidence>
<sequence>MTTWSDLLPEILNEIAEKLNFYEDSISFLSVCSSWRSSATTTANLIRHHHLLPSRFPMLMLAESKMEEDDDEQDCRSFFLLSGSMMRKVKLPEARWKPCVSTHGWLLTTGEEEFSAKLLHPLSRTQIDLPQLYMFHELYFDQDEWTYYRHFMRRVVFTSPNPNFTTDNSNTKGGSFRVVIIWGETLGFCRLGDVSWTRINGWEGNLFDITYHNTRKRLYVMATMGTIYECDILNNDALRPLTLRQLSTFPGKEFGCLCLPSAYLLEWGHNSLLMITRERKYYKKHDEEYIRYGPYSTKSFQCFELSLDDGKWSKITSLGDKSVFLGFNSSFATNAGRGMKPDCIYFTDDHYEPYLDLPDGGGGDVGVYHMFDGSIEAMFDSQESVFRGSPPLWLQSCNDQCNLVVCK</sequence>
<name>A0A251S2W4_HELAN</name>
<dbReference type="OrthoDB" id="642536at2759"/>
<reference evidence="2" key="3">
    <citation type="submission" date="2020-06" db="EMBL/GenBank/DDBJ databases">
        <title>Helianthus annuus Genome sequencing and assembly Release 2.</title>
        <authorList>
            <person name="Gouzy J."/>
            <person name="Langlade N."/>
            <person name="Munos S."/>
        </authorList>
    </citation>
    <scope>NUCLEOTIDE SEQUENCE</scope>
    <source>
        <tissue evidence="2">Leaves</tissue>
    </source>
</reference>
<dbReference type="AlphaFoldDB" id="A0A251S2W4"/>
<dbReference type="InterPro" id="IPR005174">
    <property type="entry name" value="KIB1-4_b-propeller"/>
</dbReference>
<evidence type="ECO:0000259" key="1">
    <source>
        <dbReference type="Pfam" id="PF03478"/>
    </source>
</evidence>
<evidence type="ECO:0000313" key="2">
    <source>
        <dbReference type="EMBL" id="KAF5762009.1"/>
    </source>
</evidence>
<dbReference type="Pfam" id="PF03478">
    <property type="entry name" value="Beta-prop_KIB1-4"/>
    <property type="match status" value="1"/>
</dbReference>
<proteinExistence type="predicted"/>
<dbReference type="InterPro" id="IPR050942">
    <property type="entry name" value="F-box_BR-signaling"/>
</dbReference>
<dbReference type="Gramene" id="mRNA:HanXRQr2_Chr16g0771881">
    <property type="protein sequence ID" value="CDS:HanXRQr2_Chr16g0771881.1"/>
    <property type="gene ID" value="HanXRQr2_Chr16g0771881"/>
</dbReference>
<accession>A0A251S2W4</accession>
<gene>
    <name evidence="3" type="ORF">HannXRQ_Chr16g0527521</name>
    <name evidence="2" type="ORF">HanXRQr2_Chr16g0771881</name>
</gene>
<dbReference type="EMBL" id="MNCJ02000331">
    <property type="protein sequence ID" value="KAF5762009.1"/>
    <property type="molecule type" value="Genomic_DNA"/>
</dbReference>